<feature type="compositionally biased region" description="Basic and acidic residues" evidence="2">
    <location>
        <begin position="86"/>
        <end position="95"/>
    </location>
</feature>
<name>A0ABV3TDQ6_9GAMM</name>
<dbReference type="InterPro" id="IPR013425">
    <property type="entry name" value="Autotrns_rpt"/>
</dbReference>
<protein>
    <submittedName>
        <fullName evidence="4">Glycine-rich domain-containing protein</fullName>
    </submittedName>
</protein>
<feature type="domain" description="Glycine-rich" evidence="3">
    <location>
        <begin position="1180"/>
        <end position="1424"/>
    </location>
</feature>
<feature type="compositionally biased region" description="Gly residues" evidence="2">
    <location>
        <begin position="1278"/>
        <end position="1295"/>
    </location>
</feature>
<feature type="compositionally biased region" description="Acidic residues" evidence="2">
    <location>
        <begin position="42"/>
        <end position="51"/>
    </location>
</feature>
<evidence type="ECO:0000256" key="1">
    <source>
        <dbReference type="ARBA" id="ARBA00022729"/>
    </source>
</evidence>
<evidence type="ECO:0000256" key="2">
    <source>
        <dbReference type="SAM" id="MobiDB-lite"/>
    </source>
</evidence>
<feature type="compositionally biased region" description="Polar residues" evidence="2">
    <location>
        <begin position="1469"/>
        <end position="1479"/>
    </location>
</feature>
<feature type="region of interest" description="Disordered" evidence="2">
    <location>
        <begin position="1455"/>
        <end position="1479"/>
    </location>
</feature>
<proteinExistence type="predicted"/>
<dbReference type="InterPro" id="IPR049304">
    <property type="entry name" value="Gly_rich_dom"/>
</dbReference>
<feature type="region of interest" description="Disordered" evidence="2">
    <location>
        <begin position="715"/>
        <end position="739"/>
    </location>
</feature>
<dbReference type="Pfam" id="PF12951">
    <property type="entry name" value="PATR"/>
    <property type="match status" value="2"/>
</dbReference>
<feature type="compositionally biased region" description="Acidic residues" evidence="2">
    <location>
        <begin position="65"/>
        <end position="77"/>
    </location>
</feature>
<evidence type="ECO:0000313" key="4">
    <source>
        <dbReference type="EMBL" id="MEX0468789.1"/>
    </source>
</evidence>
<keyword evidence="5" id="KW-1185">Reference proteome</keyword>
<accession>A0ABV3TDQ6</accession>
<feature type="domain" description="Glycine-rich" evidence="3">
    <location>
        <begin position="624"/>
        <end position="880"/>
    </location>
</feature>
<feature type="region of interest" description="Disordered" evidence="2">
    <location>
        <begin position="1260"/>
        <end position="1325"/>
    </location>
</feature>
<dbReference type="InterPro" id="IPR012334">
    <property type="entry name" value="Pectin_lyas_fold"/>
</dbReference>
<feature type="region of interest" description="Disordered" evidence="2">
    <location>
        <begin position="284"/>
        <end position="311"/>
    </location>
</feature>
<dbReference type="RefSeq" id="WP_367981390.1">
    <property type="nucleotide sequence ID" value="NZ_JBAKFM010000002.1"/>
</dbReference>
<feature type="region of interest" description="Disordered" evidence="2">
    <location>
        <begin position="1"/>
        <end position="110"/>
    </location>
</feature>
<evidence type="ECO:0000313" key="5">
    <source>
        <dbReference type="Proteomes" id="UP001556709"/>
    </source>
</evidence>
<feature type="non-terminal residue" evidence="4">
    <location>
        <position position="1540"/>
    </location>
</feature>
<feature type="compositionally biased region" description="Gly residues" evidence="2">
    <location>
        <begin position="290"/>
        <end position="303"/>
    </location>
</feature>
<keyword evidence="1" id="KW-0732">Signal</keyword>
<reference evidence="4 5" key="1">
    <citation type="submission" date="2024-02" db="EMBL/GenBank/DDBJ databases">
        <title>New especies of Spiribacter isolated from saline water.</title>
        <authorList>
            <person name="Leon M.J."/>
            <person name="De La Haba R."/>
            <person name="Sanchez-Porro C."/>
            <person name="Ventosa A."/>
        </authorList>
    </citation>
    <scope>NUCLEOTIDE SEQUENCE [LARGE SCALE GENOMIC DNA]</scope>
    <source>
        <strain evidence="5">ag22IC6-390</strain>
    </source>
</reference>
<feature type="region of interest" description="Disordered" evidence="2">
    <location>
        <begin position="145"/>
        <end position="172"/>
    </location>
</feature>
<organism evidence="4 5">
    <name type="scientific">Spiribacter pallidus</name>
    <dbReference type="NCBI Taxonomy" id="1987936"/>
    <lineage>
        <taxon>Bacteria</taxon>
        <taxon>Pseudomonadati</taxon>
        <taxon>Pseudomonadota</taxon>
        <taxon>Gammaproteobacteria</taxon>
        <taxon>Chromatiales</taxon>
        <taxon>Ectothiorhodospiraceae</taxon>
        <taxon>Spiribacter</taxon>
    </lineage>
</organism>
<feature type="non-terminal residue" evidence="4">
    <location>
        <position position="1"/>
    </location>
</feature>
<evidence type="ECO:0000259" key="3">
    <source>
        <dbReference type="Pfam" id="PF21722"/>
    </source>
</evidence>
<dbReference type="EMBL" id="JBAKFM010000002">
    <property type="protein sequence ID" value="MEX0468789.1"/>
    <property type="molecule type" value="Genomic_DNA"/>
</dbReference>
<dbReference type="Proteomes" id="UP001556709">
    <property type="component" value="Unassembled WGS sequence"/>
</dbReference>
<feature type="compositionally biased region" description="Basic and acidic residues" evidence="2">
    <location>
        <begin position="21"/>
        <end position="41"/>
    </location>
</feature>
<dbReference type="NCBIfam" id="TIGR02601">
    <property type="entry name" value="autotrns_rpt"/>
    <property type="match status" value="1"/>
</dbReference>
<sequence>RAAGNDAEDDSEEEASEEKDTEEKSEGDTKEESDSGSKDSSEGDTEGDDGGETSSTDSGGSSPEDNTESDTQSDDGGESSISGSDKPADRGDERPLINIASSVRIDTSVRSQVAADVASASGEDANLDADAKAAGSVEMIAESRPAAAVNEGAQAGANDSGVSDSGGTDALPEPEAFVVMRPDIRLAGEVDVTSETLGGEVTLRAEHIQLEAGSSIDARGGTGGGQVHLDASAGEALRPEDSDAPTETVSRIQAAGRINVSSGGGKGGRVKLEGEDIELEATAEVDASGATGGGDVLVGGDWQGGANDERRVLDSPNAMTEATTVTMQSGATINASATDNGDGGTVVLWSAVSNPDSITAVHGEIYAKGGINGGDGGQIETSGATLHTEGVRGSAASRGGEAGEWLFDPYDFTIDAAAATDIVTLLEGGTDVTLDTTTAQPQEGLGLTGVNGNGDITVASAIVMATEEAESDGPVEGGEPTTPVTPGNFTLDADGDILVNANIDIAGALTLTSVGDITVDAALTGQGDDKSFAFNSTSGAVAINADVDTQGTLTVDTGNSQNINVAADITTAGTQTYNDTVVLDRAKRTFTSTAGDIVINGDLTAPLPLPKGAWFAGESGKEITQTWQVPDSVDEVELWLVGGGGSGATLNDNRSSSGGGGGAGGLAYKVFNANTGETIALVLGSGGVVKPQFSDGNDGADTTATYQGAVVVAEGGAGGTHNDRDNAPGGGASGADDFAKGGEGHWGDSYFGGGGGGAVGGSEGGRGVWTTNGGDGADSQDVLGLNAALTVAGFYQDLPEVNAIGAGSGGPGSEDGAYNSRGYGHGDDATGFGGGGGGGYGFGGYGGKGLYGGGGGGASGGVTEPQRGGQGGVGVAVINYEIRGGSAVLNAANGDVTVGGDVTADEVTVSTGGSSSAVTGDVSLTGSLTKQGDGSLSVNAIEAAGSNTDIEAVNVEAGTLDIGATNNDGAIASEKITVDAGATLELHRDAQTAGTPYEITANMAGGGGFAKYGDEAVTLSGAITHTGTMTIDDGSVKILQDSGTVTTGDFQGTGELTIESKADSFDSTFMLEGGKYDNLSALTIGKASNTAKINVSSDAPGVDLAVGGSLTLHGDVSLRTDVTSGGTQTYHDDVNVGGVDVSFTANSGDVIFKGDVTAPVETQDFVHFFAGSDNQRSASGTLSIPVGVAEVDAWAIGGGGAGGGTYHGRGGAGGGAGGVTFFTFQTDGGEISYYAGEGGGARSGYYAGYDGEDSTVSYGAHTIVGGGGSGGPHNSSSGGAGGEGEGGQTTQGGSGSPSSNAPGGGGGAIGGVNATNQSASNGDDGAASADVYGLADILDQVNENLPAIGGDGGDGGSYHGNRSGDSAVGFGSGGGGAGRDTYYGGDGGDGAYGGGGGGAATGPNYTRQRPGGLGGRGAVVLSYRVTAHGVVINAPSGDVQVDGDLSARDVTIETGSNSSQVTGKVDLSDSGSGLTKQGTGNLKLTADNTFTSDTRINAGTLQIGDGGATGALGSESIKIGDGATLDIRRSDSYTLSGDIT</sequence>
<gene>
    <name evidence="4" type="ORF">V6X73_03465</name>
</gene>
<dbReference type="Gene3D" id="2.160.20.10">
    <property type="entry name" value="Single-stranded right-handed beta-helix, Pectin lyase-like"/>
    <property type="match status" value="1"/>
</dbReference>
<dbReference type="Pfam" id="PF21722">
    <property type="entry name" value="Gly_rich_2"/>
    <property type="match status" value="2"/>
</dbReference>
<feature type="compositionally biased region" description="Low complexity" evidence="2">
    <location>
        <begin position="52"/>
        <end position="62"/>
    </location>
</feature>
<feature type="compositionally biased region" description="Low complexity" evidence="2">
    <location>
        <begin position="146"/>
        <end position="158"/>
    </location>
</feature>
<feature type="compositionally biased region" description="Acidic residues" evidence="2">
    <location>
        <begin position="1"/>
        <end position="20"/>
    </location>
</feature>
<comment type="caution">
    <text evidence="4">The sequence shown here is derived from an EMBL/GenBank/DDBJ whole genome shotgun (WGS) entry which is preliminary data.</text>
</comment>
<feature type="compositionally biased region" description="Polar residues" evidence="2">
    <location>
        <begin position="99"/>
        <end position="110"/>
    </location>
</feature>